<evidence type="ECO:0000256" key="1">
    <source>
        <dbReference type="SAM" id="MobiDB-lite"/>
    </source>
</evidence>
<dbReference type="EMBL" id="HBFR01021057">
    <property type="protein sequence ID" value="CAD8887965.1"/>
    <property type="molecule type" value="Transcribed_RNA"/>
</dbReference>
<protein>
    <submittedName>
        <fullName evidence="2">Uncharacterized protein</fullName>
    </submittedName>
</protein>
<proteinExistence type="predicted"/>
<sequence length="99" mass="11300">MPPFVTKTELTEDHPRLHPSLSKSNLLALLEDSGPRSPIVPPSSNTDSDSYWSWPSTEFKEDKVTPAKPKKNVYLSKKAQDVMKNVQHLPEAEQYWYGM</sequence>
<evidence type="ECO:0000313" key="2">
    <source>
        <dbReference type="EMBL" id="CAD8887965.1"/>
    </source>
</evidence>
<dbReference type="AlphaFoldDB" id="A0A7S1BKA0"/>
<feature type="region of interest" description="Disordered" evidence="1">
    <location>
        <begin position="32"/>
        <end position="52"/>
    </location>
</feature>
<accession>A0A7S1BKA0</accession>
<name>A0A7S1BKA0_9STRA</name>
<feature type="compositionally biased region" description="Polar residues" evidence="1">
    <location>
        <begin position="42"/>
        <end position="52"/>
    </location>
</feature>
<organism evidence="2">
    <name type="scientific">Corethron hystrix</name>
    <dbReference type="NCBI Taxonomy" id="216773"/>
    <lineage>
        <taxon>Eukaryota</taxon>
        <taxon>Sar</taxon>
        <taxon>Stramenopiles</taxon>
        <taxon>Ochrophyta</taxon>
        <taxon>Bacillariophyta</taxon>
        <taxon>Coscinodiscophyceae</taxon>
        <taxon>Corethrophycidae</taxon>
        <taxon>Corethrales</taxon>
        <taxon>Corethraceae</taxon>
        <taxon>Corethron</taxon>
    </lineage>
</organism>
<reference evidence="2" key="1">
    <citation type="submission" date="2021-01" db="EMBL/GenBank/DDBJ databases">
        <authorList>
            <person name="Corre E."/>
            <person name="Pelletier E."/>
            <person name="Niang G."/>
            <person name="Scheremetjew M."/>
            <person name="Finn R."/>
            <person name="Kale V."/>
            <person name="Holt S."/>
            <person name="Cochrane G."/>
            <person name="Meng A."/>
            <person name="Brown T."/>
            <person name="Cohen L."/>
        </authorList>
    </citation>
    <scope>NUCLEOTIDE SEQUENCE</scope>
    <source>
        <strain evidence="2">308</strain>
    </source>
</reference>
<gene>
    <name evidence="2" type="ORF">CHYS00102_LOCUS15163</name>
</gene>